<keyword evidence="3" id="KW-1185">Reference proteome</keyword>
<evidence type="ECO:0000313" key="2">
    <source>
        <dbReference type="EMBL" id="RXW23238.1"/>
    </source>
</evidence>
<feature type="region of interest" description="Disordered" evidence="1">
    <location>
        <begin position="79"/>
        <end position="103"/>
    </location>
</feature>
<feature type="region of interest" description="Disordered" evidence="1">
    <location>
        <begin position="138"/>
        <end position="169"/>
    </location>
</feature>
<feature type="compositionally biased region" description="Polar residues" evidence="1">
    <location>
        <begin position="150"/>
        <end position="159"/>
    </location>
</feature>
<name>A0A4V1Q4T8_9AGAR</name>
<evidence type="ECO:0000256" key="1">
    <source>
        <dbReference type="SAM" id="MobiDB-lite"/>
    </source>
</evidence>
<protein>
    <submittedName>
        <fullName evidence="2">Uncharacterized protein</fullName>
    </submittedName>
</protein>
<evidence type="ECO:0000313" key="3">
    <source>
        <dbReference type="Proteomes" id="UP000290288"/>
    </source>
</evidence>
<comment type="caution">
    <text evidence="2">The sequence shown here is derived from an EMBL/GenBank/DDBJ whole genome shotgun (WGS) entry which is preliminary data.</text>
</comment>
<feature type="region of interest" description="Disordered" evidence="1">
    <location>
        <begin position="304"/>
        <end position="357"/>
    </location>
</feature>
<feature type="region of interest" description="Disordered" evidence="1">
    <location>
        <begin position="232"/>
        <end position="280"/>
    </location>
</feature>
<accession>A0A4V1Q4T8</accession>
<proteinExistence type="predicted"/>
<gene>
    <name evidence="2" type="ORF">EST38_g2594</name>
</gene>
<dbReference type="EMBL" id="SDEE01000047">
    <property type="protein sequence ID" value="RXW23238.1"/>
    <property type="molecule type" value="Genomic_DNA"/>
</dbReference>
<dbReference type="Proteomes" id="UP000290288">
    <property type="component" value="Unassembled WGS sequence"/>
</dbReference>
<reference evidence="2 3" key="1">
    <citation type="submission" date="2019-01" db="EMBL/GenBank/DDBJ databases">
        <title>Draft genome sequence of Psathyrella aberdarensis IHI B618.</title>
        <authorList>
            <person name="Buettner E."/>
            <person name="Kellner H."/>
        </authorList>
    </citation>
    <scope>NUCLEOTIDE SEQUENCE [LARGE SCALE GENOMIC DNA]</scope>
    <source>
        <strain evidence="2 3">IHI B618</strain>
    </source>
</reference>
<feature type="compositionally biased region" description="Low complexity" evidence="1">
    <location>
        <begin position="269"/>
        <end position="280"/>
    </location>
</feature>
<organism evidence="2 3">
    <name type="scientific">Candolleomyces aberdarensis</name>
    <dbReference type="NCBI Taxonomy" id="2316362"/>
    <lineage>
        <taxon>Eukaryota</taxon>
        <taxon>Fungi</taxon>
        <taxon>Dikarya</taxon>
        <taxon>Basidiomycota</taxon>
        <taxon>Agaricomycotina</taxon>
        <taxon>Agaricomycetes</taxon>
        <taxon>Agaricomycetidae</taxon>
        <taxon>Agaricales</taxon>
        <taxon>Agaricineae</taxon>
        <taxon>Psathyrellaceae</taxon>
        <taxon>Candolleomyces</taxon>
    </lineage>
</organism>
<sequence>MSLTSVEDNRLAEADELANRSPWISDSIISPPSIYLRHRGTSEGHGILSPAYADESSKTLRTDFGDGDLTENFEVELDADESKETNGGIAISRDTLPAETGGPRQLFGRTRSGTIVAPAPAVSLPATGRTRSGTITAAPAAIKQGRGRSGTITQSSSQRPPKETKPMFVTGRSRSGTITAAQPLISTVASLAPIPDSGLPGIEKNVETPAPEINVHIDAHYDPTPGEDLVFSSAPNPDMEAESDDEVVLSRHPGISPAPSPAPGTGLRPSLPSSPDPLIIDPAKPTVGLDRAWVHAKAKVTGKKALAKRSGSKKAESKGSKKLNLKKTLGFNSTRSGRKYGAAGESSTESSPEREEITILSSDPIDFVIGFDEASD</sequence>
<feature type="region of interest" description="Disordered" evidence="1">
    <location>
        <begin position="35"/>
        <end position="55"/>
    </location>
</feature>
<dbReference type="AlphaFoldDB" id="A0A4V1Q4T8"/>
<dbReference type="OrthoDB" id="3055857at2759"/>